<proteinExistence type="predicted"/>
<gene>
    <name evidence="1" type="ORF">C24_LOCUS14317</name>
</gene>
<sequence length="250" mass="28911">MERWVEKPSDDSLMFLPVWIRLQNIPINYYTEDTIKEIACCVRKVITVELDLEKSKHRTMSEFRIRTRCFLCQRLTQEKSVCPYTNSGNNKEAEEHHRNSNSEILVEKSCLLKPVEKIVSIEVPSISIHKSSKIILEVTRNLTQELCGPKRSLPLSVNLDYTMDTEFPRGFTEAGSSGLNIKQKNPRKRKAFMAHKKQDFQGGIKEKEVSLNIEFANAIKLKKDIEDSERSECVEKTDITVVPHEPPQYQ</sequence>
<dbReference type="EMBL" id="CACSHJ010000089">
    <property type="protein sequence ID" value="CAA0384124.1"/>
    <property type="molecule type" value="Genomic_DNA"/>
</dbReference>
<evidence type="ECO:0000313" key="1">
    <source>
        <dbReference type="EMBL" id="CAA0384124.1"/>
    </source>
</evidence>
<organism evidence="1 2">
    <name type="scientific">Arabidopsis thaliana</name>
    <name type="common">Mouse-ear cress</name>
    <dbReference type="NCBI Taxonomy" id="3702"/>
    <lineage>
        <taxon>Eukaryota</taxon>
        <taxon>Viridiplantae</taxon>
        <taxon>Streptophyta</taxon>
        <taxon>Embryophyta</taxon>
        <taxon>Tracheophyta</taxon>
        <taxon>Spermatophyta</taxon>
        <taxon>Magnoliopsida</taxon>
        <taxon>eudicotyledons</taxon>
        <taxon>Gunneridae</taxon>
        <taxon>Pentapetalae</taxon>
        <taxon>rosids</taxon>
        <taxon>malvids</taxon>
        <taxon>Brassicales</taxon>
        <taxon>Brassicaceae</taxon>
        <taxon>Camelineae</taxon>
        <taxon>Arabidopsis</taxon>
    </lineage>
</organism>
<dbReference type="OrthoDB" id="1106899at2759"/>
<accession>A0A5S9XGT9</accession>
<reference evidence="1 2" key="1">
    <citation type="submission" date="2019-12" db="EMBL/GenBank/DDBJ databases">
        <authorList>
            <person name="Jiao W.-B."/>
            <person name="Schneeberger K."/>
        </authorList>
    </citation>
    <scope>NUCLEOTIDE SEQUENCE [LARGE SCALE GENOMIC DNA]</scope>
    <source>
        <strain evidence="2">cv. C24</strain>
    </source>
</reference>
<dbReference type="AlphaFoldDB" id="A0A5S9XGT9"/>
<protein>
    <submittedName>
        <fullName evidence="1">Uncharacterized protein</fullName>
    </submittedName>
</protein>
<dbReference type="Proteomes" id="UP000434276">
    <property type="component" value="Unassembled WGS sequence"/>
</dbReference>
<evidence type="ECO:0000313" key="2">
    <source>
        <dbReference type="Proteomes" id="UP000434276"/>
    </source>
</evidence>
<name>A0A5S9XGT9_ARATH</name>